<feature type="domain" description="F-box" evidence="1">
    <location>
        <begin position="1"/>
        <end position="48"/>
    </location>
</feature>
<sequence length="506" mass="57226">MALLTDLPDDLLLEILAYLEHSKRDLLRVSRTCRRLLAPARTHIYRAIDILVCSGLSLYPTTTDRKHWSDIVSRSGNPNPDCNTLYFLLRSLENNTSIGPLVKNLCVTWTAISRPTVSNEGELETLLKALPNLRHLEISDKLFRNPITGHTRSFPNHTKYILKESSKSPLRSYALDLGRLSSTELASVMIRPEVETITASQFCDIGRGTGPLKTFNPNLEKFLASRLSAPSSLKHLDLGTYRISLPVLEAILKYAPKLQRLKATLPGRSCRARDPDYGLTASDRYLTPSAIARALQPVQHTLEELHMTNDPRAWANTDNTRADFSNFPKLRKMCVAPGLWFKWGAFAYGEHMDIDHGFVADHEDRRGLWELLPPNLEELEIYFQFYSAVFSLSAPHVTKLENMIDLPHKYYHWIQELATFKPTAFPRLRCVRLTEQLLTGLTVADGISFEAMVWTPPKDLLDSYAEAGVELKVQLRSNYRVNEEAEMKSCCVVASAYGRSCCADDS</sequence>
<dbReference type="Gene3D" id="3.80.10.10">
    <property type="entry name" value="Ribonuclease Inhibitor"/>
    <property type="match status" value="1"/>
</dbReference>
<dbReference type="Gene3D" id="1.20.1280.50">
    <property type="match status" value="1"/>
</dbReference>
<dbReference type="InterPro" id="IPR001810">
    <property type="entry name" value="F-box_dom"/>
</dbReference>
<dbReference type="PROSITE" id="PS50181">
    <property type="entry name" value="FBOX"/>
    <property type="match status" value="1"/>
</dbReference>
<gene>
    <name evidence="2" type="ORF">BU16DRAFT_524839</name>
</gene>
<keyword evidence="3" id="KW-1185">Reference proteome</keyword>
<evidence type="ECO:0000313" key="2">
    <source>
        <dbReference type="EMBL" id="KAF2498781.1"/>
    </source>
</evidence>
<dbReference type="OrthoDB" id="3522729at2759"/>
<dbReference type="AlphaFoldDB" id="A0A6A6R249"/>
<dbReference type="Proteomes" id="UP000799750">
    <property type="component" value="Unassembled WGS sequence"/>
</dbReference>
<organism evidence="2 3">
    <name type="scientific">Lophium mytilinum</name>
    <dbReference type="NCBI Taxonomy" id="390894"/>
    <lineage>
        <taxon>Eukaryota</taxon>
        <taxon>Fungi</taxon>
        <taxon>Dikarya</taxon>
        <taxon>Ascomycota</taxon>
        <taxon>Pezizomycotina</taxon>
        <taxon>Dothideomycetes</taxon>
        <taxon>Pleosporomycetidae</taxon>
        <taxon>Mytilinidiales</taxon>
        <taxon>Mytilinidiaceae</taxon>
        <taxon>Lophium</taxon>
    </lineage>
</organism>
<protein>
    <recommendedName>
        <fullName evidence="1">F-box domain-containing protein</fullName>
    </recommendedName>
</protein>
<proteinExistence type="predicted"/>
<dbReference type="InterPro" id="IPR036047">
    <property type="entry name" value="F-box-like_dom_sf"/>
</dbReference>
<dbReference type="InterPro" id="IPR032675">
    <property type="entry name" value="LRR_dom_sf"/>
</dbReference>
<accession>A0A6A6R249</accession>
<name>A0A6A6R249_9PEZI</name>
<evidence type="ECO:0000313" key="3">
    <source>
        <dbReference type="Proteomes" id="UP000799750"/>
    </source>
</evidence>
<reference evidence="2" key="1">
    <citation type="journal article" date="2020" name="Stud. Mycol.">
        <title>101 Dothideomycetes genomes: a test case for predicting lifestyles and emergence of pathogens.</title>
        <authorList>
            <person name="Haridas S."/>
            <person name="Albert R."/>
            <person name="Binder M."/>
            <person name="Bloem J."/>
            <person name="Labutti K."/>
            <person name="Salamov A."/>
            <person name="Andreopoulos B."/>
            <person name="Baker S."/>
            <person name="Barry K."/>
            <person name="Bills G."/>
            <person name="Bluhm B."/>
            <person name="Cannon C."/>
            <person name="Castanera R."/>
            <person name="Culley D."/>
            <person name="Daum C."/>
            <person name="Ezra D."/>
            <person name="Gonzalez J."/>
            <person name="Henrissat B."/>
            <person name="Kuo A."/>
            <person name="Liang C."/>
            <person name="Lipzen A."/>
            <person name="Lutzoni F."/>
            <person name="Magnuson J."/>
            <person name="Mondo S."/>
            <person name="Nolan M."/>
            <person name="Ohm R."/>
            <person name="Pangilinan J."/>
            <person name="Park H.-J."/>
            <person name="Ramirez L."/>
            <person name="Alfaro M."/>
            <person name="Sun H."/>
            <person name="Tritt A."/>
            <person name="Yoshinaga Y."/>
            <person name="Zwiers L.-H."/>
            <person name="Turgeon B."/>
            <person name="Goodwin S."/>
            <person name="Spatafora J."/>
            <person name="Crous P."/>
            <person name="Grigoriev I."/>
        </authorList>
    </citation>
    <scope>NUCLEOTIDE SEQUENCE</scope>
    <source>
        <strain evidence="2">CBS 269.34</strain>
    </source>
</reference>
<dbReference type="Pfam" id="PF12937">
    <property type="entry name" value="F-box-like"/>
    <property type="match status" value="1"/>
</dbReference>
<evidence type="ECO:0000259" key="1">
    <source>
        <dbReference type="PROSITE" id="PS50181"/>
    </source>
</evidence>
<dbReference type="SUPFAM" id="SSF81383">
    <property type="entry name" value="F-box domain"/>
    <property type="match status" value="1"/>
</dbReference>
<dbReference type="EMBL" id="MU004185">
    <property type="protein sequence ID" value="KAF2498781.1"/>
    <property type="molecule type" value="Genomic_DNA"/>
</dbReference>